<reference evidence="1" key="1">
    <citation type="submission" date="2024-09" db="EMBL/GenBank/DDBJ databases">
        <title>Black Yeasts Isolated from many extreme environments.</title>
        <authorList>
            <person name="Coleine C."/>
            <person name="Stajich J.E."/>
            <person name="Selbmann L."/>
        </authorList>
    </citation>
    <scope>NUCLEOTIDE SEQUENCE</scope>
    <source>
        <strain evidence="1">CCFEE 5737</strain>
    </source>
</reference>
<protein>
    <submittedName>
        <fullName evidence="1">Uncharacterized protein</fullName>
    </submittedName>
</protein>
<accession>A0ACC3DVY2</accession>
<organism evidence="1 2">
    <name type="scientific">Coniosporium uncinatum</name>
    <dbReference type="NCBI Taxonomy" id="93489"/>
    <lineage>
        <taxon>Eukaryota</taxon>
        <taxon>Fungi</taxon>
        <taxon>Dikarya</taxon>
        <taxon>Ascomycota</taxon>
        <taxon>Pezizomycotina</taxon>
        <taxon>Dothideomycetes</taxon>
        <taxon>Dothideomycetes incertae sedis</taxon>
        <taxon>Coniosporium</taxon>
    </lineage>
</organism>
<evidence type="ECO:0000313" key="1">
    <source>
        <dbReference type="EMBL" id="KAK3080865.1"/>
    </source>
</evidence>
<gene>
    <name evidence="1" type="ORF">LTS18_012383</name>
</gene>
<comment type="caution">
    <text evidence="1">The sequence shown here is derived from an EMBL/GenBank/DDBJ whole genome shotgun (WGS) entry which is preliminary data.</text>
</comment>
<dbReference type="EMBL" id="JAWDJW010000370">
    <property type="protein sequence ID" value="KAK3080865.1"/>
    <property type="molecule type" value="Genomic_DNA"/>
</dbReference>
<proteinExistence type="predicted"/>
<keyword evidence="2" id="KW-1185">Reference proteome</keyword>
<sequence length="255" mass="28339">MPGRPSHVFEWSPIDTFCRQQSGQWDSKFWTSNSVMLNARALSERLTKHVDPYLYPLLFVMDPDGQLFAYSRPANMKQLRDQATLVSMAWKQQEEALNSRAVSETRSQSSPSSGTIYEDSLGTLTIESDTANVLVRALQPKLLLVMVGGTPPGRNISLTMTPETPGDLRYPSPIPSRPMSPIEARPSSSQDSLRNLDTQAHAPSSSASDGSASQKDVDIMLGALHIQRKRLDKLTGLIREDFRKTGFLMPANTRF</sequence>
<dbReference type="Proteomes" id="UP001186974">
    <property type="component" value="Unassembled WGS sequence"/>
</dbReference>
<evidence type="ECO:0000313" key="2">
    <source>
        <dbReference type="Proteomes" id="UP001186974"/>
    </source>
</evidence>
<name>A0ACC3DVY2_9PEZI</name>